<evidence type="ECO:0000313" key="1">
    <source>
        <dbReference type="EMBL" id="CAD9453505.1"/>
    </source>
</evidence>
<organism evidence="1">
    <name type="scientific">Haptolina brevifila</name>
    <dbReference type="NCBI Taxonomy" id="156173"/>
    <lineage>
        <taxon>Eukaryota</taxon>
        <taxon>Haptista</taxon>
        <taxon>Haptophyta</taxon>
        <taxon>Prymnesiophyceae</taxon>
        <taxon>Prymnesiales</taxon>
        <taxon>Prymnesiaceae</taxon>
        <taxon>Haptolina</taxon>
    </lineage>
</organism>
<sequence length="222" mass="24480">MNRPDVLAPSVAMHVRMGDGAFFRNSTVAAQMAKAKIWAPFVFEWRRNIFSLGHAQRAMECLAVASDAKSAAAPKARAASSSQVPSSDAPTCWPCMVIADAREVITCARDAFGPTAILTPGDAIQIVGSDPRQMTWAEVDKTFLDWWVLARSARLLTFGESAFDITAAHFSLASGSTSRLWIRAHNDSEVREDTKWRSICNGSRPQTRHTFKQITTTDDAFW</sequence>
<reference evidence="1" key="1">
    <citation type="submission" date="2021-01" db="EMBL/GenBank/DDBJ databases">
        <authorList>
            <person name="Corre E."/>
            <person name="Pelletier E."/>
            <person name="Niang G."/>
            <person name="Scheremetjew M."/>
            <person name="Finn R."/>
            <person name="Kale V."/>
            <person name="Holt S."/>
            <person name="Cochrane G."/>
            <person name="Meng A."/>
            <person name="Brown T."/>
            <person name="Cohen L."/>
        </authorList>
    </citation>
    <scope>NUCLEOTIDE SEQUENCE</scope>
    <source>
        <strain evidence="1">UTEX LB 985</strain>
    </source>
</reference>
<dbReference type="EMBL" id="HBGU01031025">
    <property type="protein sequence ID" value="CAD9453505.1"/>
    <property type="molecule type" value="Transcribed_RNA"/>
</dbReference>
<accession>A0A7S2DFZ3</accession>
<dbReference type="AlphaFoldDB" id="A0A7S2DFZ3"/>
<protein>
    <submittedName>
        <fullName evidence="1">Uncharacterized protein</fullName>
    </submittedName>
</protein>
<gene>
    <name evidence="1" type="ORF">CBRE1094_LOCUS16979</name>
</gene>
<name>A0A7S2DFZ3_9EUKA</name>
<proteinExistence type="predicted"/>